<accession>A0A1Z4VQ79</accession>
<dbReference type="AlphaFoldDB" id="A0A1Z4VQ79"/>
<evidence type="ECO:0000313" key="2">
    <source>
        <dbReference type="EMBL" id="BAZ93799.1"/>
    </source>
</evidence>
<proteinExistence type="predicted"/>
<evidence type="ECO:0000259" key="1">
    <source>
        <dbReference type="Pfam" id="PF10005"/>
    </source>
</evidence>
<dbReference type="KEGG" id="ttc:FOKN1_1402"/>
<reference evidence="2 3" key="1">
    <citation type="submission" date="2017-05" db="EMBL/GenBank/DDBJ databases">
        <title>Thiocyanate degradation by Thiohalobacter thiocyanaticus FOKN1.</title>
        <authorList>
            <person name="Oshiki M."/>
            <person name="Fukushima T."/>
            <person name="Kawano S."/>
            <person name="Nakagawa J."/>
        </authorList>
    </citation>
    <scope>NUCLEOTIDE SEQUENCE [LARGE SCALE GENOMIC DNA]</scope>
    <source>
        <strain evidence="2 3">FOKN1</strain>
    </source>
</reference>
<gene>
    <name evidence="2" type="ORF">FOKN1_1402</name>
</gene>
<dbReference type="Proteomes" id="UP000218765">
    <property type="component" value="Chromosome"/>
</dbReference>
<dbReference type="EMBL" id="AP018052">
    <property type="protein sequence ID" value="BAZ93799.1"/>
    <property type="molecule type" value="Genomic_DNA"/>
</dbReference>
<dbReference type="Pfam" id="PF15887">
    <property type="entry name" value="Peptidase_Mx"/>
    <property type="match status" value="1"/>
</dbReference>
<feature type="domain" description="Zinc-ribbon" evidence="1">
    <location>
        <begin position="4"/>
        <end position="93"/>
    </location>
</feature>
<dbReference type="InterPro" id="IPR011201">
    <property type="entry name" value="Zinc-ribbon_6_bact"/>
</dbReference>
<protein>
    <recommendedName>
        <fullName evidence="1">Zinc-ribbon domain-containing protein</fullName>
    </recommendedName>
</protein>
<dbReference type="Gene3D" id="3.40.390.70">
    <property type="match status" value="1"/>
</dbReference>
<keyword evidence="3" id="KW-1185">Reference proteome</keyword>
<dbReference type="PIRSF" id="PIRSF012641">
    <property type="entry name" value="UCP012641"/>
    <property type="match status" value="1"/>
</dbReference>
<dbReference type="InterPro" id="IPR031321">
    <property type="entry name" value="UCP012641"/>
</dbReference>
<dbReference type="OrthoDB" id="256753at2"/>
<dbReference type="RefSeq" id="WP_096365957.1">
    <property type="nucleotide sequence ID" value="NZ_AP018052.1"/>
</dbReference>
<sequence length="349" mass="39912">MKTFGCVCGNRLHFENNRCLVCERSLGFLPGLGVLTALEPAASGNWTALADGGLYRQCANYSRYNVCNWMVPAQENNAFCVSCRLNRVIPNLSEGNNLTLWARIETAKRRLLYTLLQLGLPVVDRSSDPQRGLAFKFMEDPEQDNEFSNAVTPQRQVITGHSTGIITINIMEAEPSERERMRERMNERYRTLLGHFRHEIGHYYWELLVRRGTWLDEFHALFGDEQADYHSALGRYYEQGPPPDWQQDYVSAYASAHPWEDWAESWAHYLHMTDTLETAQDYGFRMGADTGERFEDLVSDWAYLGVALNALNRSMGLEDAYPFVLSGRALEKLRFVHQVVQGQCGAAFA</sequence>
<dbReference type="Pfam" id="PF10005">
    <property type="entry name" value="Zn_ribbon_DZR_6"/>
    <property type="match status" value="1"/>
</dbReference>
<evidence type="ECO:0000313" key="3">
    <source>
        <dbReference type="Proteomes" id="UP000218765"/>
    </source>
</evidence>
<organism evidence="2 3">
    <name type="scientific">Thiohalobacter thiocyanaticus</name>
    <dbReference type="NCBI Taxonomy" id="585455"/>
    <lineage>
        <taxon>Bacteria</taxon>
        <taxon>Pseudomonadati</taxon>
        <taxon>Pseudomonadota</taxon>
        <taxon>Gammaproteobacteria</taxon>
        <taxon>Thiohalobacterales</taxon>
        <taxon>Thiohalobacteraceae</taxon>
        <taxon>Thiohalobacter</taxon>
    </lineage>
</organism>
<name>A0A1Z4VQ79_9GAMM</name>